<gene>
    <name evidence="1" type="ORF">PR001_g20011</name>
    <name evidence="2" type="ORF">PR003_g19920</name>
</gene>
<sequence>MKLTILVVQMSPSVCAPRCYNTPFYLENGSEGSNKQCCLPSSIPFQIDFATPLRMRRDICTQYYYLPLCSNRVRTLRGHFQNGLWSLSDSRAGRRSQSS</sequence>
<evidence type="ECO:0000313" key="1">
    <source>
        <dbReference type="EMBL" id="KAE8995879.1"/>
    </source>
</evidence>
<accession>A0A6A3JLP4</accession>
<proteinExistence type="predicted"/>
<evidence type="ECO:0000313" key="2">
    <source>
        <dbReference type="EMBL" id="KAE9311807.1"/>
    </source>
</evidence>
<reference evidence="1 3" key="1">
    <citation type="submission" date="2018-09" db="EMBL/GenBank/DDBJ databases">
        <title>Genomic investigation of the strawberry pathogen Phytophthora fragariae indicates pathogenicity is determined by transcriptional variation in three key races.</title>
        <authorList>
            <person name="Adams T.M."/>
            <person name="Armitage A.D."/>
            <person name="Sobczyk M.K."/>
            <person name="Bates H.J."/>
            <person name="Dunwell J.M."/>
            <person name="Nellist C.F."/>
            <person name="Harrison R.J."/>
        </authorList>
    </citation>
    <scope>NUCLEOTIDE SEQUENCE [LARGE SCALE GENOMIC DNA]</scope>
    <source>
        <strain evidence="1 3">SCRP249</strain>
        <strain evidence="2 4">SCRP333</strain>
    </source>
</reference>
<name>A0A6A3JLP4_9STRA</name>
<dbReference type="Proteomes" id="UP000429607">
    <property type="component" value="Unassembled WGS sequence"/>
</dbReference>
<evidence type="ECO:0000313" key="3">
    <source>
        <dbReference type="Proteomes" id="UP000429607"/>
    </source>
</evidence>
<organism evidence="1 3">
    <name type="scientific">Phytophthora rubi</name>
    <dbReference type="NCBI Taxonomy" id="129364"/>
    <lineage>
        <taxon>Eukaryota</taxon>
        <taxon>Sar</taxon>
        <taxon>Stramenopiles</taxon>
        <taxon>Oomycota</taxon>
        <taxon>Peronosporomycetes</taxon>
        <taxon>Peronosporales</taxon>
        <taxon>Peronosporaceae</taxon>
        <taxon>Phytophthora</taxon>
    </lineage>
</organism>
<protein>
    <submittedName>
        <fullName evidence="1">Uncharacterized protein</fullName>
    </submittedName>
</protein>
<dbReference type="EMBL" id="QXFV01001922">
    <property type="protein sequence ID" value="KAE8995879.1"/>
    <property type="molecule type" value="Genomic_DNA"/>
</dbReference>
<keyword evidence="4" id="KW-1185">Reference proteome</keyword>
<dbReference type="EMBL" id="QXFT01001722">
    <property type="protein sequence ID" value="KAE9311807.1"/>
    <property type="molecule type" value="Genomic_DNA"/>
</dbReference>
<evidence type="ECO:0000313" key="4">
    <source>
        <dbReference type="Proteomes" id="UP000434957"/>
    </source>
</evidence>
<comment type="caution">
    <text evidence="1">The sequence shown here is derived from an EMBL/GenBank/DDBJ whole genome shotgun (WGS) entry which is preliminary data.</text>
</comment>
<dbReference type="Proteomes" id="UP000434957">
    <property type="component" value="Unassembled WGS sequence"/>
</dbReference>
<dbReference type="AlphaFoldDB" id="A0A6A3JLP4"/>